<reference evidence="1 2" key="1">
    <citation type="journal article" date="2019" name="Environ. Microbiol.">
        <title>At the nexus of three kingdoms: the genome of the mycorrhizal fungus Gigaspora margarita provides insights into plant, endobacterial and fungal interactions.</title>
        <authorList>
            <person name="Venice F."/>
            <person name="Ghignone S."/>
            <person name="Salvioli di Fossalunga A."/>
            <person name="Amselem J."/>
            <person name="Novero M."/>
            <person name="Xianan X."/>
            <person name="Sedzielewska Toro K."/>
            <person name="Morin E."/>
            <person name="Lipzen A."/>
            <person name="Grigoriev I.V."/>
            <person name="Henrissat B."/>
            <person name="Martin F.M."/>
            <person name="Bonfante P."/>
        </authorList>
    </citation>
    <scope>NUCLEOTIDE SEQUENCE [LARGE SCALE GENOMIC DNA]</scope>
    <source>
        <strain evidence="1 2">BEG34</strain>
    </source>
</reference>
<protein>
    <recommendedName>
        <fullName evidence="3">F-box domain-containing protein</fullName>
    </recommendedName>
</protein>
<proteinExistence type="predicted"/>
<dbReference type="EMBL" id="WTPW01000035">
    <property type="protein sequence ID" value="KAF0556240.1"/>
    <property type="molecule type" value="Genomic_DNA"/>
</dbReference>
<evidence type="ECO:0000313" key="2">
    <source>
        <dbReference type="Proteomes" id="UP000439903"/>
    </source>
</evidence>
<dbReference type="Proteomes" id="UP000439903">
    <property type="component" value="Unassembled WGS sequence"/>
</dbReference>
<keyword evidence="2" id="KW-1185">Reference proteome</keyword>
<comment type="caution">
    <text evidence="1">The sequence shown here is derived from an EMBL/GenBank/DDBJ whole genome shotgun (WGS) entry which is preliminary data.</text>
</comment>
<name>A0A8H4EUW4_GIGMA</name>
<gene>
    <name evidence="1" type="ORF">F8M41_016001</name>
</gene>
<sequence>MIQLLANELQIQILTNVIAKTNFEYFCTLRTVCKQWNIFIPLVMSEIVISGLNSGLKVEFDNWFETKSSKEVPPTYDDQTKTFTFLFNKNVDIYDYGYRKTYLRMFKFIPFTVFVDKTEHLFSPIKLVAIVGCLTCPEFENNDTYKHEFDNKSHVFFKRVIDDENVSHIVLYSLTIAAWKLYYILDCLQISGKIMQLREGFYEIAP</sequence>
<evidence type="ECO:0000313" key="1">
    <source>
        <dbReference type="EMBL" id="KAF0556240.1"/>
    </source>
</evidence>
<accession>A0A8H4EUW4</accession>
<organism evidence="1 2">
    <name type="scientific">Gigaspora margarita</name>
    <dbReference type="NCBI Taxonomy" id="4874"/>
    <lineage>
        <taxon>Eukaryota</taxon>
        <taxon>Fungi</taxon>
        <taxon>Fungi incertae sedis</taxon>
        <taxon>Mucoromycota</taxon>
        <taxon>Glomeromycotina</taxon>
        <taxon>Glomeromycetes</taxon>
        <taxon>Diversisporales</taxon>
        <taxon>Gigasporaceae</taxon>
        <taxon>Gigaspora</taxon>
    </lineage>
</organism>
<dbReference type="AlphaFoldDB" id="A0A8H4EUW4"/>
<evidence type="ECO:0008006" key="3">
    <source>
        <dbReference type="Google" id="ProtNLM"/>
    </source>
</evidence>
<dbReference type="OrthoDB" id="2339269at2759"/>